<feature type="domain" description="Cytochrome c" evidence="8">
    <location>
        <begin position="31"/>
        <end position="104"/>
    </location>
</feature>
<dbReference type="EMBL" id="WMIB01000008">
    <property type="protein sequence ID" value="MTH53727.1"/>
    <property type="molecule type" value="Genomic_DNA"/>
</dbReference>
<evidence type="ECO:0000256" key="6">
    <source>
        <dbReference type="PROSITE-ProRule" id="PRU00433"/>
    </source>
</evidence>
<accession>A0A7X2V4G0</accession>
<evidence type="ECO:0000256" key="7">
    <source>
        <dbReference type="SAM" id="SignalP"/>
    </source>
</evidence>
<comment type="caution">
    <text evidence="9">The sequence shown here is derived from an EMBL/GenBank/DDBJ whole genome shotgun (WGS) entry which is preliminary data.</text>
</comment>
<evidence type="ECO:0000256" key="1">
    <source>
        <dbReference type="ARBA" id="ARBA00022448"/>
    </source>
</evidence>
<dbReference type="GO" id="GO:0009055">
    <property type="term" value="F:electron transfer activity"/>
    <property type="evidence" value="ECO:0007669"/>
    <property type="project" value="InterPro"/>
</dbReference>
<keyword evidence="3 6" id="KW-0479">Metal-binding</keyword>
<dbReference type="InterPro" id="IPR036909">
    <property type="entry name" value="Cyt_c-like_dom_sf"/>
</dbReference>
<evidence type="ECO:0000256" key="5">
    <source>
        <dbReference type="ARBA" id="ARBA00023004"/>
    </source>
</evidence>
<name>A0A7X2V4G0_9BACI</name>
<reference evidence="9 10" key="1">
    <citation type="journal article" date="2017" name="Int. J. Syst. Evol. Microbiol.">
        <title>Bacillus mangrovi sp. nov., isolated from a sediment sample from a mangrove forest.</title>
        <authorList>
            <person name="Gupta V."/>
            <person name="Singh P.K."/>
            <person name="Korpole S."/>
            <person name="Tanuku N.R.S."/>
            <person name="Pinnaka A.K."/>
        </authorList>
    </citation>
    <scope>NUCLEOTIDE SEQUENCE [LARGE SCALE GENOMIC DNA]</scope>
    <source>
        <strain evidence="9 10">KCTC 33872</strain>
    </source>
</reference>
<evidence type="ECO:0000313" key="10">
    <source>
        <dbReference type="Proteomes" id="UP000434639"/>
    </source>
</evidence>
<dbReference type="NCBIfam" id="NF045774">
    <property type="entry name" value="cytochro_C551"/>
    <property type="match status" value="1"/>
</dbReference>
<organism evidence="9 10">
    <name type="scientific">Metabacillus mangrovi</name>
    <dbReference type="NCBI Taxonomy" id="1491830"/>
    <lineage>
        <taxon>Bacteria</taxon>
        <taxon>Bacillati</taxon>
        <taxon>Bacillota</taxon>
        <taxon>Bacilli</taxon>
        <taxon>Bacillales</taxon>
        <taxon>Bacillaceae</taxon>
        <taxon>Metabacillus</taxon>
    </lineage>
</organism>
<dbReference type="GO" id="GO:0020037">
    <property type="term" value="F:heme binding"/>
    <property type="evidence" value="ECO:0007669"/>
    <property type="project" value="InterPro"/>
</dbReference>
<dbReference type="SUPFAM" id="SSF46626">
    <property type="entry name" value="Cytochrome c"/>
    <property type="match status" value="1"/>
</dbReference>
<dbReference type="PANTHER" id="PTHR37823:SF3">
    <property type="entry name" value="CYTOCHROME C-551"/>
    <property type="match status" value="1"/>
</dbReference>
<sequence length="104" mass="10587">MKRKALAVLFTASALLAGCGGGGDAPANQGASAGEPEQLFKQNCASCHGVDLKGSSGPDLTRVGAEHDAAEIESIIINGKGNMPPGILEGEEAKKVAEWLAEKK</sequence>
<proteinExistence type="predicted"/>
<evidence type="ECO:0000256" key="4">
    <source>
        <dbReference type="ARBA" id="ARBA00022982"/>
    </source>
</evidence>
<feature type="chain" id="PRO_5038732173" evidence="7">
    <location>
        <begin position="18"/>
        <end position="104"/>
    </location>
</feature>
<keyword evidence="5 6" id="KW-0408">Iron</keyword>
<keyword evidence="4" id="KW-0249">Electron transport</keyword>
<keyword evidence="7" id="KW-0732">Signal</keyword>
<dbReference type="GO" id="GO:0046872">
    <property type="term" value="F:metal ion binding"/>
    <property type="evidence" value="ECO:0007669"/>
    <property type="project" value="UniProtKB-KW"/>
</dbReference>
<dbReference type="PROSITE" id="PS51007">
    <property type="entry name" value="CYTC"/>
    <property type="match status" value="1"/>
</dbReference>
<evidence type="ECO:0000313" key="9">
    <source>
        <dbReference type="EMBL" id="MTH53727.1"/>
    </source>
</evidence>
<protein>
    <submittedName>
        <fullName evidence="9">C-type cytochrome</fullName>
    </submittedName>
</protein>
<dbReference type="PANTHER" id="PTHR37823">
    <property type="entry name" value="CYTOCHROME C-553-LIKE"/>
    <property type="match status" value="1"/>
</dbReference>
<dbReference type="Pfam" id="PF13442">
    <property type="entry name" value="Cytochrome_CBB3"/>
    <property type="match status" value="1"/>
</dbReference>
<dbReference type="AlphaFoldDB" id="A0A7X2V4G0"/>
<keyword evidence="10" id="KW-1185">Reference proteome</keyword>
<evidence type="ECO:0000256" key="2">
    <source>
        <dbReference type="ARBA" id="ARBA00022617"/>
    </source>
</evidence>
<keyword evidence="1" id="KW-0813">Transport</keyword>
<dbReference type="Proteomes" id="UP000434639">
    <property type="component" value="Unassembled WGS sequence"/>
</dbReference>
<dbReference type="InterPro" id="IPR054782">
    <property type="entry name" value="Cytochro_C551"/>
</dbReference>
<keyword evidence="2 6" id="KW-0349">Heme</keyword>
<dbReference type="Gene3D" id="1.10.760.10">
    <property type="entry name" value="Cytochrome c-like domain"/>
    <property type="match status" value="1"/>
</dbReference>
<evidence type="ECO:0000259" key="8">
    <source>
        <dbReference type="PROSITE" id="PS51007"/>
    </source>
</evidence>
<dbReference type="RefSeq" id="WP_155112259.1">
    <property type="nucleotide sequence ID" value="NZ_WMIB01000008.1"/>
</dbReference>
<dbReference type="InterPro" id="IPR051811">
    <property type="entry name" value="Cytochrome_c550/c551-like"/>
</dbReference>
<dbReference type="InterPro" id="IPR009056">
    <property type="entry name" value="Cyt_c-like_dom"/>
</dbReference>
<dbReference type="OrthoDB" id="7933886at2"/>
<gene>
    <name evidence="9" type="ORF">GKZ89_09955</name>
</gene>
<dbReference type="PROSITE" id="PS51257">
    <property type="entry name" value="PROKAR_LIPOPROTEIN"/>
    <property type="match status" value="1"/>
</dbReference>
<feature type="signal peptide" evidence="7">
    <location>
        <begin position="1"/>
        <end position="17"/>
    </location>
</feature>
<evidence type="ECO:0000256" key="3">
    <source>
        <dbReference type="ARBA" id="ARBA00022723"/>
    </source>
</evidence>